<dbReference type="InterPro" id="IPR036388">
    <property type="entry name" value="WH-like_DNA-bd_sf"/>
</dbReference>
<dbReference type="InterPro" id="IPR013249">
    <property type="entry name" value="RNA_pol_sigma70_r4_t2"/>
</dbReference>
<keyword evidence="4" id="KW-0804">Transcription</keyword>
<dbReference type="NCBIfam" id="TIGR02937">
    <property type="entry name" value="sigma70-ECF"/>
    <property type="match status" value="1"/>
</dbReference>
<dbReference type="InterPro" id="IPR007627">
    <property type="entry name" value="RNA_pol_sigma70_r2"/>
</dbReference>
<dbReference type="Proteomes" id="UP000262939">
    <property type="component" value="Unassembled WGS sequence"/>
</dbReference>
<dbReference type="SUPFAM" id="SSF88659">
    <property type="entry name" value="Sigma3 and sigma4 domains of RNA polymerase sigma factors"/>
    <property type="match status" value="1"/>
</dbReference>
<dbReference type="Gene3D" id="1.10.1740.10">
    <property type="match status" value="1"/>
</dbReference>
<dbReference type="RefSeq" id="WP_117320695.1">
    <property type="nucleotide sequence ID" value="NZ_QVTD01000001.1"/>
</dbReference>
<dbReference type="GO" id="GO:0006352">
    <property type="term" value="P:DNA-templated transcription initiation"/>
    <property type="evidence" value="ECO:0007669"/>
    <property type="project" value="InterPro"/>
</dbReference>
<dbReference type="InterPro" id="IPR039425">
    <property type="entry name" value="RNA_pol_sigma-70-like"/>
</dbReference>
<dbReference type="GO" id="GO:0016987">
    <property type="term" value="F:sigma factor activity"/>
    <property type="evidence" value="ECO:0007669"/>
    <property type="project" value="UniProtKB-KW"/>
</dbReference>
<feature type="domain" description="RNA polymerase sigma-70 region 2" evidence="5">
    <location>
        <begin position="22"/>
        <end position="89"/>
    </location>
</feature>
<keyword evidence="2" id="KW-0805">Transcription regulation</keyword>
<organism evidence="7 8">
    <name type="scientific">Peribacillus glennii</name>
    <dbReference type="NCBI Taxonomy" id="2303991"/>
    <lineage>
        <taxon>Bacteria</taxon>
        <taxon>Bacillati</taxon>
        <taxon>Bacillota</taxon>
        <taxon>Bacilli</taxon>
        <taxon>Bacillales</taxon>
        <taxon>Bacillaceae</taxon>
        <taxon>Peribacillus</taxon>
    </lineage>
</organism>
<evidence type="ECO:0000256" key="4">
    <source>
        <dbReference type="ARBA" id="ARBA00023163"/>
    </source>
</evidence>
<proteinExistence type="inferred from homology"/>
<dbReference type="OrthoDB" id="9784984at2"/>
<reference evidence="7 8" key="1">
    <citation type="submission" date="2018-08" db="EMBL/GenBank/DDBJ databases">
        <title>Bacillus chawlae sp. nov., Bacillus glennii sp. nov., and Bacillus saganii sp. nov. Isolated from the Vehicle Assembly Building at Kennedy Space Center where the Viking Spacecraft were Assembled.</title>
        <authorList>
            <person name="Seuylemezian A."/>
            <person name="Vaishampayan P."/>
        </authorList>
    </citation>
    <scope>NUCLEOTIDE SEQUENCE [LARGE SCALE GENOMIC DNA]</scope>
    <source>
        <strain evidence="7 8">V44-8</strain>
    </source>
</reference>
<evidence type="ECO:0000313" key="7">
    <source>
        <dbReference type="EMBL" id="RFU66724.1"/>
    </source>
</evidence>
<evidence type="ECO:0000256" key="2">
    <source>
        <dbReference type="ARBA" id="ARBA00023015"/>
    </source>
</evidence>
<keyword evidence="3" id="KW-0731">Sigma factor</keyword>
<gene>
    <name evidence="7" type="ORF">D0466_01035</name>
</gene>
<comment type="caution">
    <text evidence="7">The sequence shown here is derived from an EMBL/GenBank/DDBJ whole genome shotgun (WGS) entry which is preliminary data.</text>
</comment>
<dbReference type="GO" id="GO:0003677">
    <property type="term" value="F:DNA binding"/>
    <property type="evidence" value="ECO:0007669"/>
    <property type="project" value="InterPro"/>
</dbReference>
<dbReference type="SUPFAM" id="SSF88946">
    <property type="entry name" value="Sigma2 domain of RNA polymerase sigma factors"/>
    <property type="match status" value="1"/>
</dbReference>
<dbReference type="PANTHER" id="PTHR43133:SF60">
    <property type="entry name" value="RNA POLYMERASE SIGMA FACTOR SIGV"/>
    <property type="match status" value="1"/>
</dbReference>
<dbReference type="CDD" id="cd06171">
    <property type="entry name" value="Sigma70_r4"/>
    <property type="match status" value="1"/>
</dbReference>
<comment type="similarity">
    <text evidence="1">Belongs to the sigma-70 factor family. ECF subfamily.</text>
</comment>
<dbReference type="Pfam" id="PF08281">
    <property type="entry name" value="Sigma70_r4_2"/>
    <property type="match status" value="1"/>
</dbReference>
<dbReference type="EMBL" id="QVTD01000001">
    <property type="protein sequence ID" value="RFU66724.1"/>
    <property type="molecule type" value="Genomic_DNA"/>
</dbReference>
<accession>A0A372LJQ9</accession>
<dbReference type="InterPro" id="IPR013324">
    <property type="entry name" value="RNA_pol_sigma_r3/r4-like"/>
</dbReference>
<dbReference type="InterPro" id="IPR013325">
    <property type="entry name" value="RNA_pol_sigma_r2"/>
</dbReference>
<evidence type="ECO:0000256" key="1">
    <source>
        <dbReference type="ARBA" id="ARBA00010641"/>
    </source>
</evidence>
<name>A0A372LJQ9_9BACI</name>
<dbReference type="PANTHER" id="PTHR43133">
    <property type="entry name" value="RNA POLYMERASE ECF-TYPE SIGMA FACTO"/>
    <property type="match status" value="1"/>
</dbReference>
<protein>
    <submittedName>
        <fullName evidence="7">RNA polymerase sigma factor</fullName>
    </submittedName>
</protein>
<evidence type="ECO:0000259" key="5">
    <source>
        <dbReference type="Pfam" id="PF04542"/>
    </source>
</evidence>
<dbReference type="Pfam" id="PF04542">
    <property type="entry name" value="Sigma70_r2"/>
    <property type="match status" value="1"/>
</dbReference>
<keyword evidence="8" id="KW-1185">Reference proteome</keyword>
<dbReference type="AlphaFoldDB" id="A0A372LJQ9"/>
<evidence type="ECO:0000259" key="6">
    <source>
        <dbReference type="Pfam" id="PF08281"/>
    </source>
</evidence>
<evidence type="ECO:0000256" key="3">
    <source>
        <dbReference type="ARBA" id="ARBA00023082"/>
    </source>
</evidence>
<sequence length="192" mass="22288">MKNDINLMNRIRLGDEKAFSQLVEEFLASAYKTAYLVLRSKEMAEDAVQTALEDCYISIMRNKEIRNFKAWFYRLVYLRSIDLYRKNSRQQAGNIDENPEALAALNSASAQQQAIQNENTKEMLGMITSLNEEQSVPMLLYYYEGFSVKEISLILNENPNTIKTRLSRGRKKLAEMMQKNNEYPLEVKTYGV</sequence>
<feature type="domain" description="RNA polymerase sigma factor 70 region 4 type 2" evidence="6">
    <location>
        <begin position="123"/>
        <end position="173"/>
    </location>
</feature>
<evidence type="ECO:0000313" key="8">
    <source>
        <dbReference type="Proteomes" id="UP000262939"/>
    </source>
</evidence>
<dbReference type="InterPro" id="IPR014284">
    <property type="entry name" value="RNA_pol_sigma-70_dom"/>
</dbReference>
<dbReference type="Gene3D" id="1.10.10.10">
    <property type="entry name" value="Winged helix-like DNA-binding domain superfamily/Winged helix DNA-binding domain"/>
    <property type="match status" value="1"/>
</dbReference>